<dbReference type="GO" id="GO:0016491">
    <property type="term" value="F:oxidoreductase activity"/>
    <property type="evidence" value="ECO:0007669"/>
    <property type="project" value="InterPro"/>
</dbReference>
<dbReference type="Pfam" id="PF08240">
    <property type="entry name" value="ADH_N"/>
    <property type="match status" value="1"/>
</dbReference>
<gene>
    <name evidence="2" type="ORF">EWM59_23320</name>
</gene>
<dbReference type="PANTHER" id="PTHR44013">
    <property type="entry name" value="ZINC-TYPE ALCOHOL DEHYDROGENASE-LIKE PROTEIN C16A3.02C"/>
    <property type="match status" value="1"/>
</dbReference>
<dbReference type="InterPro" id="IPR036291">
    <property type="entry name" value="NAD(P)-bd_dom_sf"/>
</dbReference>
<dbReference type="InterPro" id="IPR013154">
    <property type="entry name" value="ADH-like_N"/>
</dbReference>
<dbReference type="OrthoDB" id="648910at2"/>
<dbReference type="Proteomes" id="UP000293162">
    <property type="component" value="Unassembled WGS sequence"/>
</dbReference>
<dbReference type="EMBL" id="SEWF01000052">
    <property type="protein sequence ID" value="RYU93207.1"/>
    <property type="molecule type" value="Genomic_DNA"/>
</dbReference>
<proteinExistence type="predicted"/>
<dbReference type="CDD" id="cd08267">
    <property type="entry name" value="MDR1"/>
    <property type="match status" value="1"/>
</dbReference>
<dbReference type="Gene3D" id="3.90.180.10">
    <property type="entry name" value="Medium-chain alcohol dehydrogenases, catalytic domain"/>
    <property type="match status" value="1"/>
</dbReference>
<dbReference type="SUPFAM" id="SSF51735">
    <property type="entry name" value="NAD(P)-binding Rossmann-fold domains"/>
    <property type="match status" value="1"/>
</dbReference>
<dbReference type="AlphaFoldDB" id="A0A4Q5LUN6"/>
<feature type="domain" description="Enoyl reductase (ER)" evidence="1">
    <location>
        <begin position="10"/>
        <end position="319"/>
    </location>
</feature>
<sequence>MKAVICTQYGPPEVLHLTQLPKPVPKADEVLIKIHATTVTVADFRIRSFTIPKGFWLPARLSLGIFRPRNPVLGVELAGVVEATGKEVSKLKVGDAVFAEALNGMGAYAEYKCLPEKVVAPKPANLSFGEAATLSIGARTALHYLRKIKDIKDKKLLIYGASGSVGTYAVQLAKLFGAEVTGVCSTANLNLVKSLGADRVLDYTIGDFTNQLDTYDVILVAVDKWPFKECIRFVKDDGIYMNVTAPLKSFAMLGEAFKSKKKIIIGENVPVSVEDFNYLKELAEAGQLKPVIDRTYTLDEIVEAHRYVDKGHKKGNVVINVVG</sequence>
<keyword evidence="3" id="KW-1185">Reference proteome</keyword>
<evidence type="ECO:0000313" key="3">
    <source>
        <dbReference type="Proteomes" id="UP000293162"/>
    </source>
</evidence>
<comment type="caution">
    <text evidence="2">The sequence shown here is derived from an EMBL/GenBank/DDBJ whole genome shotgun (WGS) entry which is preliminary data.</text>
</comment>
<dbReference type="PANTHER" id="PTHR44013:SF1">
    <property type="entry name" value="ZINC-TYPE ALCOHOL DEHYDROGENASE-LIKE PROTEIN C16A3.02C"/>
    <property type="match status" value="1"/>
</dbReference>
<dbReference type="InterPro" id="IPR011032">
    <property type="entry name" value="GroES-like_sf"/>
</dbReference>
<accession>A0A4Q5LUN6</accession>
<dbReference type="SMART" id="SM00829">
    <property type="entry name" value="PKS_ER"/>
    <property type="match status" value="1"/>
</dbReference>
<dbReference type="SUPFAM" id="SSF50129">
    <property type="entry name" value="GroES-like"/>
    <property type="match status" value="1"/>
</dbReference>
<dbReference type="InterPro" id="IPR020843">
    <property type="entry name" value="ER"/>
</dbReference>
<dbReference type="RefSeq" id="WP_130023661.1">
    <property type="nucleotide sequence ID" value="NZ_SEWF01000052.1"/>
</dbReference>
<dbReference type="Gene3D" id="3.40.50.720">
    <property type="entry name" value="NAD(P)-binding Rossmann-like Domain"/>
    <property type="match status" value="1"/>
</dbReference>
<organism evidence="2 3">
    <name type="scientific">Emticicia agri</name>
    <dbReference type="NCBI Taxonomy" id="2492393"/>
    <lineage>
        <taxon>Bacteria</taxon>
        <taxon>Pseudomonadati</taxon>
        <taxon>Bacteroidota</taxon>
        <taxon>Cytophagia</taxon>
        <taxon>Cytophagales</taxon>
        <taxon>Leadbetterellaceae</taxon>
        <taxon>Emticicia</taxon>
    </lineage>
</organism>
<reference evidence="2 3" key="1">
    <citation type="submission" date="2019-02" db="EMBL/GenBank/DDBJ databases">
        <title>Bacterial novel species Emticicia sp. 17J42-9 isolated from soil.</title>
        <authorList>
            <person name="Jung H.-Y."/>
        </authorList>
    </citation>
    <scope>NUCLEOTIDE SEQUENCE [LARGE SCALE GENOMIC DNA]</scope>
    <source>
        <strain evidence="2 3">17J42-9</strain>
    </source>
</reference>
<name>A0A4Q5LUN6_9BACT</name>
<protein>
    <submittedName>
        <fullName evidence="2">NAD(P)-dependent alcohol dehydrogenase</fullName>
    </submittedName>
</protein>
<evidence type="ECO:0000313" key="2">
    <source>
        <dbReference type="EMBL" id="RYU93207.1"/>
    </source>
</evidence>
<evidence type="ECO:0000259" key="1">
    <source>
        <dbReference type="SMART" id="SM00829"/>
    </source>
</evidence>
<dbReference type="Pfam" id="PF13602">
    <property type="entry name" value="ADH_zinc_N_2"/>
    <property type="match status" value="1"/>
</dbReference>
<dbReference type="InterPro" id="IPR052733">
    <property type="entry name" value="Chloroplast_QOR"/>
</dbReference>